<dbReference type="EMBL" id="KZ852032">
    <property type="protein sequence ID" value="RDH39684.1"/>
    <property type="molecule type" value="Genomic_DNA"/>
</dbReference>
<dbReference type="RefSeq" id="XP_026632706.1">
    <property type="nucleotide sequence ID" value="XM_026764289.1"/>
</dbReference>
<accession>A0A3F3QK11</accession>
<gene>
    <name evidence="1" type="ORF">BDQ94DRAFT_133493</name>
</gene>
<keyword evidence="2" id="KW-1185">Reference proteome</keyword>
<dbReference type="Proteomes" id="UP000253729">
    <property type="component" value="Unassembled WGS sequence"/>
</dbReference>
<name>A0A3F3QK11_9EURO</name>
<reference evidence="1 2" key="1">
    <citation type="submission" date="2018-07" db="EMBL/GenBank/DDBJ databases">
        <title>The genomes of Aspergillus section Nigri reveals drivers in fungal speciation.</title>
        <authorList>
            <consortium name="DOE Joint Genome Institute"/>
            <person name="Vesth T.C."/>
            <person name="Nybo J."/>
            <person name="Theobald S."/>
            <person name="Brandl J."/>
            <person name="Frisvad J.C."/>
            <person name="Nielsen K.F."/>
            <person name="Lyhne E.K."/>
            <person name="Kogle M.E."/>
            <person name="Kuo A."/>
            <person name="Riley R."/>
            <person name="Clum A."/>
            <person name="Nolan M."/>
            <person name="Lipzen A."/>
            <person name="Salamov A."/>
            <person name="Henrissat B."/>
            <person name="Wiebenga A."/>
            <person name="De vries R.P."/>
            <person name="Grigoriev I.V."/>
            <person name="Mortensen U.H."/>
            <person name="Andersen M.R."/>
            <person name="Baker S.E."/>
        </authorList>
    </citation>
    <scope>NUCLEOTIDE SEQUENCE [LARGE SCALE GENOMIC DNA]</scope>
    <source>
        <strain evidence="1 2">CBS 139.54b</strain>
    </source>
</reference>
<dbReference type="AlphaFoldDB" id="A0A3F3QK11"/>
<proteinExistence type="predicted"/>
<organism evidence="1 2">
    <name type="scientific">Aspergillus welwitschiae</name>
    <dbReference type="NCBI Taxonomy" id="1341132"/>
    <lineage>
        <taxon>Eukaryota</taxon>
        <taxon>Fungi</taxon>
        <taxon>Dikarya</taxon>
        <taxon>Ascomycota</taxon>
        <taxon>Pezizomycotina</taxon>
        <taxon>Eurotiomycetes</taxon>
        <taxon>Eurotiomycetidae</taxon>
        <taxon>Eurotiales</taxon>
        <taxon>Aspergillaceae</taxon>
        <taxon>Aspergillus</taxon>
        <taxon>Aspergillus subgen. Circumdati</taxon>
    </lineage>
</organism>
<sequence length="73" mass="8034">MGDAACVRRCQVVSCWRERPGSLPNMSRDQGIRGYLPGNILDMIVTIVLTLRLCHLVTLGCSGFGTMMFSEAE</sequence>
<protein>
    <submittedName>
        <fullName evidence="1">Uncharacterized protein</fullName>
    </submittedName>
</protein>
<evidence type="ECO:0000313" key="2">
    <source>
        <dbReference type="Proteomes" id="UP000253729"/>
    </source>
</evidence>
<evidence type="ECO:0000313" key="1">
    <source>
        <dbReference type="EMBL" id="RDH39684.1"/>
    </source>
</evidence>
<dbReference type="GeneID" id="38132645"/>